<dbReference type="InterPro" id="IPR036034">
    <property type="entry name" value="PDZ_sf"/>
</dbReference>
<sequence>MKIGFRKRLVIASVAIIAFGLSLTSCDPEEIIEQIKPDAKKTKLYTYVSDLMHDVYYWYKDVPTNISHSLSPDVFDYFERHLVSQDRWSWMMTGEEYLDDNAGVSTSYGASYAQPVEYFNDYSIRVKYVFPNTPMSENGVKRGWELTHVNNTPVMDLVRNNTFNSEMAKSTNTFTFKDLNNVSKTFTTSAREISTRSYFAREVYTSKEFPGLTKSVGYFNYYTFNAYMLKDIDDAMAIFKTAGIKHLILDLRYNGGGDGRATQLLANYIASASADGKLIAKREHNDKYSSLDNKVENMTVIKRIAGSLDLERIYILGSKGTASASEVIINGFKPLMDVIQVGTTTYGKPNGMYVLSYPENNYDNPEYIFLPIAFFSVNIDGKGHYLNGLEPDHYRPDDLYHEFGVNEDWVKACLTHSATGSFPALPPKAASVKSEGAMFRIPVESDSPNYGRYTFTLESVKL</sequence>
<accession>A0A644V8T0</accession>
<dbReference type="InterPro" id="IPR029045">
    <property type="entry name" value="ClpP/crotonase-like_dom_sf"/>
</dbReference>
<dbReference type="SUPFAM" id="SSF52096">
    <property type="entry name" value="ClpP/crotonase"/>
    <property type="match status" value="1"/>
</dbReference>
<dbReference type="Gene3D" id="2.30.42.10">
    <property type="match status" value="1"/>
</dbReference>
<dbReference type="Pfam" id="PF03572">
    <property type="entry name" value="Peptidase_S41"/>
    <property type="match status" value="1"/>
</dbReference>
<dbReference type="Pfam" id="PF18294">
    <property type="entry name" value="Pept_S41_N"/>
    <property type="match status" value="1"/>
</dbReference>
<dbReference type="Gene3D" id="3.30.750.170">
    <property type="match status" value="1"/>
</dbReference>
<dbReference type="GO" id="GO:0006508">
    <property type="term" value="P:proteolysis"/>
    <property type="evidence" value="ECO:0007669"/>
    <property type="project" value="InterPro"/>
</dbReference>
<organism evidence="2">
    <name type="scientific">bioreactor metagenome</name>
    <dbReference type="NCBI Taxonomy" id="1076179"/>
    <lineage>
        <taxon>unclassified sequences</taxon>
        <taxon>metagenomes</taxon>
        <taxon>ecological metagenomes</taxon>
    </lineage>
</organism>
<dbReference type="AlphaFoldDB" id="A0A644V8T0"/>
<dbReference type="PROSITE" id="PS51257">
    <property type="entry name" value="PROKAR_LIPOPROTEIN"/>
    <property type="match status" value="1"/>
</dbReference>
<reference evidence="2" key="1">
    <citation type="submission" date="2019-08" db="EMBL/GenBank/DDBJ databases">
        <authorList>
            <person name="Kucharzyk K."/>
            <person name="Murdoch R.W."/>
            <person name="Higgins S."/>
            <person name="Loffler F."/>
        </authorList>
    </citation>
    <scope>NUCLEOTIDE SEQUENCE</scope>
</reference>
<dbReference type="SMART" id="SM00245">
    <property type="entry name" value="TSPc"/>
    <property type="match status" value="1"/>
</dbReference>
<proteinExistence type="predicted"/>
<dbReference type="Gene3D" id="3.90.226.10">
    <property type="entry name" value="2-enoyl-CoA Hydratase, Chain A, domain 1"/>
    <property type="match status" value="1"/>
</dbReference>
<dbReference type="CDD" id="cd07561">
    <property type="entry name" value="Peptidase_S41_CPP_like"/>
    <property type="match status" value="1"/>
</dbReference>
<comment type="caution">
    <text evidence="2">The sequence shown here is derived from an EMBL/GenBank/DDBJ whole genome shotgun (WGS) entry which is preliminary data.</text>
</comment>
<dbReference type="InterPro" id="IPR005151">
    <property type="entry name" value="Tail-specific_protease"/>
</dbReference>
<dbReference type="PANTHER" id="PTHR32060:SF30">
    <property type="entry name" value="CARBOXY-TERMINAL PROCESSING PROTEASE CTPA"/>
    <property type="match status" value="1"/>
</dbReference>
<dbReference type="GO" id="GO:0007165">
    <property type="term" value="P:signal transduction"/>
    <property type="evidence" value="ECO:0007669"/>
    <property type="project" value="TreeGrafter"/>
</dbReference>
<name>A0A644V8T0_9ZZZZ</name>
<gene>
    <name evidence="2" type="ORF">SDC9_33622</name>
</gene>
<protein>
    <recommendedName>
        <fullName evidence="1">Tail specific protease domain-containing protein</fullName>
    </recommendedName>
</protein>
<evidence type="ECO:0000259" key="1">
    <source>
        <dbReference type="SMART" id="SM00245"/>
    </source>
</evidence>
<dbReference type="GO" id="GO:0008236">
    <property type="term" value="F:serine-type peptidase activity"/>
    <property type="evidence" value="ECO:0007669"/>
    <property type="project" value="InterPro"/>
</dbReference>
<evidence type="ECO:0000313" key="2">
    <source>
        <dbReference type="EMBL" id="MPL87621.1"/>
    </source>
</evidence>
<dbReference type="EMBL" id="VSSQ01000242">
    <property type="protein sequence ID" value="MPL87621.1"/>
    <property type="molecule type" value="Genomic_DNA"/>
</dbReference>
<dbReference type="PANTHER" id="PTHR32060">
    <property type="entry name" value="TAIL-SPECIFIC PROTEASE"/>
    <property type="match status" value="1"/>
</dbReference>
<dbReference type="GO" id="GO:0004175">
    <property type="term" value="F:endopeptidase activity"/>
    <property type="evidence" value="ECO:0007669"/>
    <property type="project" value="TreeGrafter"/>
</dbReference>
<dbReference type="GO" id="GO:0030288">
    <property type="term" value="C:outer membrane-bounded periplasmic space"/>
    <property type="evidence" value="ECO:0007669"/>
    <property type="project" value="TreeGrafter"/>
</dbReference>
<dbReference type="InterPro" id="IPR041613">
    <property type="entry name" value="Pept_S41_N"/>
</dbReference>
<feature type="domain" description="Tail specific protease" evidence="1">
    <location>
        <begin position="188"/>
        <end position="396"/>
    </location>
</feature>